<sequence>MKLSVALALLWCLFFSKQTLAALNYQDAIKISQSDDQNHYYNALKNILVPRVVGTDGWKNVQNFIIDEMKQMGMTVELDSFMDNTPIFGKLNFVNIIGKINPSADKFLTLSAHYDSKYFPDGKFVGAIDSAVPCALMLNIVKTTLPLIQQVLADKNLGLMLIFFDGEEAFKDWSDVDSLYGSRHLAKKWDETRYKNGKEIDRINVLVLLDLIGSTNARFVCTTPNTCALNKRLRQIENTLQAASSLRSVQNGPASMFLNSFRNSGVSDDHLPFQYRGVSILHLIPTSFPHTWHTNEDNEKNLNQDSILNFNRIMRVFVLDYLTTCANSPNSRICTFK</sequence>
<dbReference type="CDD" id="cd03880">
    <property type="entry name" value="M28_QC_like"/>
    <property type="match status" value="1"/>
</dbReference>
<dbReference type="InterPro" id="IPR040234">
    <property type="entry name" value="QC/QCL"/>
</dbReference>
<evidence type="ECO:0000256" key="6">
    <source>
        <dbReference type="ARBA" id="ARBA00022525"/>
    </source>
</evidence>
<keyword evidence="6" id="KW-0964">Secreted</keyword>
<evidence type="ECO:0000256" key="13">
    <source>
        <dbReference type="SAM" id="SignalP"/>
    </source>
</evidence>
<keyword evidence="11" id="KW-0012">Acyltransferase</keyword>
<keyword evidence="10" id="KW-1015">Disulfide bond</keyword>
<evidence type="ECO:0000256" key="2">
    <source>
        <dbReference type="ARBA" id="ARBA00004613"/>
    </source>
</evidence>
<evidence type="ECO:0000256" key="4">
    <source>
        <dbReference type="ARBA" id="ARBA00012012"/>
    </source>
</evidence>
<feature type="chain" id="PRO_5039892554" description="Glutaminyl-peptide cyclotransferase" evidence="13">
    <location>
        <begin position="22"/>
        <end position="337"/>
    </location>
</feature>
<dbReference type="EMBL" id="JADBJN010000002">
    <property type="protein sequence ID" value="KAG5679391.1"/>
    <property type="molecule type" value="Genomic_DNA"/>
</dbReference>
<evidence type="ECO:0000256" key="9">
    <source>
        <dbReference type="ARBA" id="ARBA00022833"/>
    </source>
</evidence>
<dbReference type="InterPro" id="IPR007484">
    <property type="entry name" value="Peptidase_M28"/>
</dbReference>
<reference evidence="15" key="1">
    <citation type="submission" date="2021-03" db="EMBL/GenBank/DDBJ databases">
        <title>Chromosome level genome of the anhydrobiotic midge Polypedilum vanderplanki.</title>
        <authorList>
            <person name="Yoshida Y."/>
            <person name="Kikawada T."/>
            <person name="Gusev O."/>
        </authorList>
    </citation>
    <scope>NUCLEOTIDE SEQUENCE</scope>
    <source>
        <strain evidence="15">NIAS01</strain>
        <tissue evidence="15">Whole body or cell culture</tissue>
    </source>
</reference>
<gene>
    <name evidence="15" type="ORF">PVAND_008959</name>
</gene>
<comment type="catalytic activity">
    <reaction evidence="1">
        <text>N-terminal L-glutaminyl-[peptide] = N-terminal 5-oxo-L-prolyl-[peptide] + NH4(+)</text>
        <dbReference type="Rhea" id="RHEA:23652"/>
        <dbReference type="Rhea" id="RHEA-COMP:11736"/>
        <dbReference type="Rhea" id="RHEA-COMP:11846"/>
        <dbReference type="ChEBI" id="CHEBI:28938"/>
        <dbReference type="ChEBI" id="CHEBI:64722"/>
        <dbReference type="ChEBI" id="CHEBI:87215"/>
        <dbReference type="EC" id="2.3.2.5"/>
    </reaction>
</comment>
<comment type="caution">
    <text evidence="15">The sequence shown here is derived from an EMBL/GenBank/DDBJ whole genome shotgun (WGS) entry which is preliminary data.</text>
</comment>
<evidence type="ECO:0000256" key="5">
    <source>
        <dbReference type="ARBA" id="ARBA00016861"/>
    </source>
</evidence>
<dbReference type="OrthoDB" id="3907302at2759"/>
<dbReference type="SUPFAM" id="SSF53187">
    <property type="entry name" value="Zn-dependent exopeptidases"/>
    <property type="match status" value="1"/>
</dbReference>
<feature type="domain" description="Peptidase M28" evidence="14">
    <location>
        <begin position="95"/>
        <end position="317"/>
    </location>
</feature>
<dbReference type="GO" id="GO:0016603">
    <property type="term" value="F:glutaminyl-peptide cyclotransferase activity"/>
    <property type="evidence" value="ECO:0007669"/>
    <property type="project" value="UniProtKB-EC"/>
</dbReference>
<keyword evidence="9" id="KW-0862">Zinc</keyword>
<evidence type="ECO:0000313" key="15">
    <source>
        <dbReference type="EMBL" id="KAG5679391.1"/>
    </source>
</evidence>
<dbReference type="InterPro" id="IPR037457">
    <property type="entry name" value="M28_QC"/>
</dbReference>
<evidence type="ECO:0000259" key="14">
    <source>
        <dbReference type="Pfam" id="PF04389"/>
    </source>
</evidence>
<organism evidence="15 16">
    <name type="scientific">Polypedilum vanderplanki</name>
    <name type="common">Sleeping chironomid midge</name>
    <dbReference type="NCBI Taxonomy" id="319348"/>
    <lineage>
        <taxon>Eukaryota</taxon>
        <taxon>Metazoa</taxon>
        <taxon>Ecdysozoa</taxon>
        <taxon>Arthropoda</taxon>
        <taxon>Hexapoda</taxon>
        <taxon>Insecta</taxon>
        <taxon>Pterygota</taxon>
        <taxon>Neoptera</taxon>
        <taxon>Endopterygota</taxon>
        <taxon>Diptera</taxon>
        <taxon>Nematocera</taxon>
        <taxon>Chironomoidea</taxon>
        <taxon>Chironomidae</taxon>
        <taxon>Chironominae</taxon>
        <taxon>Polypedilum</taxon>
        <taxon>Polypedilum</taxon>
    </lineage>
</organism>
<name>A0A9J6CBL9_POLVA</name>
<dbReference type="GO" id="GO:0008270">
    <property type="term" value="F:zinc ion binding"/>
    <property type="evidence" value="ECO:0007669"/>
    <property type="project" value="TreeGrafter"/>
</dbReference>
<dbReference type="Pfam" id="PF04389">
    <property type="entry name" value="Peptidase_M28"/>
    <property type="match status" value="1"/>
</dbReference>
<comment type="similarity">
    <text evidence="3">Belongs to the glutaminyl-peptide cyclotransferase family.</text>
</comment>
<keyword evidence="16" id="KW-1185">Reference proteome</keyword>
<evidence type="ECO:0000256" key="11">
    <source>
        <dbReference type="ARBA" id="ARBA00023315"/>
    </source>
</evidence>
<feature type="signal peptide" evidence="13">
    <location>
        <begin position="1"/>
        <end position="21"/>
    </location>
</feature>
<evidence type="ECO:0000313" key="16">
    <source>
        <dbReference type="Proteomes" id="UP001107558"/>
    </source>
</evidence>
<dbReference type="FunFam" id="3.40.630.10:FF:000029">
    <property type="entry name" value="Glutaminyl-peptide cyclotransferase"/>
    <property type="match status" value="1"/>
</dbReference>
<dbReference type="EC" id="2.3.2.5" evidence="4"/>
<comment type="function">
    <text evidence="12">Acts as a glutaminyl-peptide cyclotransferase. Responsible for the biosynthesis of pyroglutamyl peptides. Might be more efficient in the conversion of tri and tetrapeptides in vitro. Might have a relative preference for substrates containing hydrophobic amino acids in vitro.</text>
</comment>
<dbReference type="PANTHER" id="PTHR12283:SF6">
    <property type="entry name" value="GLUTAMINYL-PEPTIDE CYCLOTRANSFERASE-RELATED"/>
    <property type="match status" value="1"/>
</dbReference>
<dbReference type="Proteomes" id="UP001107558">
    <property type="component" value="Chromosome 2"/>
</dbReference>
<keyword evidence="7" id="KW-0808">Transferase</keyword>
<evidence type="ECO:0000256" key="10">
    <source>
        <dbReference type="ARBA" id="ARBA00023157"/>
    </source>
</evidence>
<evidence type="ECO:0000256" key="3">
    <source>
        <dbReference type="ARBA" id="ARBA00006014"/>
    </source>
</evidence>
<evidence type="ECO:0000256" key="12">
    <source>
        <dbReference type="ARBA" id="ARBA00057903"/>
    </source>
</evidence>
<keyword evidence="13" id="KW-0732">Signal</keyword>
<dbReference type="PANTHER" id="PTHR12283">
    <property type="entry name" value="GLUTAMINYL-PEPTIDE CYCLOTRANSFERASE"/>
    <property type="match status" value="1"/>
</dbReference>
<dbReference type="Gene3D" id="3.40.630.10">
    <property type="entry name" value="Zn peptidases"/>
    <property type="match status" value="1"/>
</dbReference>
<dbReference type="AlphaFoldDB" id="A0A9J6CBL9"/>
<dbReference type="GO" id="GO:0005576">
    <property type="term" value="C:extracellular region"/>
    <property type="evidence" value="ECO:0007669"/>
    <property type="project" value="UniProtKB-SubCell"/>
</dbReference>
<protein>
    <recommendedName>
        <fullName evidence="5">Glutaminyl-peptide cyclotransferase</fullName>
        <ecNumber evidence="4">2.3.2.5</ecNumber>
    </recommendedName>
</protein>
<proteinExistence type="inferred from homology"/>
<keyword evidence="8" id="KW-0479">Metal-binding</keyword>
<evidence type="ECO:0000256" key="8">
    <source>
        <dbReference type="ARBA" id="ARBA00022723"/>
    </source>
</evidence>
<accession>A0A9J6CBL9</accession>
<evidence type="ECO:0000256" key="1">
    <source>
        <dbReference type="ARBA" id="ARBA00000001"/>
    </source>
</evidence>
<evidence type="ECO:0000256" key="7">
    <source>
        <dbReference type="ARBA" id="ARBA00022679"/>
    </source>
</evidence>
<comment type="subcellular location">
    <subcellularLocation>
        <location evidence="2">Secreted</location>
    </subcellularLocation>
</comment>